<proteinExistence type="predicted"/>
<dbReference type="EMBL" id="GL883151">
    <property type="protein sequence ID" value="EGG00024.1"/>
    <property type="molecule type" value="Genomic_DNA"/>
</dbReference>
<dbReference type="VEuPathDB" id="FungiDB:MELLADRAFT_93851"/>
<feature type="compositionally biased region" description="Basic residues" evidence="1">
    <location>
        <begin position="307"/>
        <end position="316"/>
    </location>
</feature>
<dbReference type="HOGENOM" id="CLU_880227_0_0_1"/>
<protein>
    <recommendedName>
        <fullName evidence="4">FAR1 domain-containing protein</fullName>
    </recommendedName>
</protein>
<feature type="region of interest" description="Disordered" evidence="1">
    <location>
        <begin position="219"/>
        <end position="316"/>
    </location>
</feature>
<evidence type="ECO:0000256" key="1">
    <source>
        <dbReference type="SAM" id="MobiDB-lite"/>
    </source>
</evidence>
<keyword evidence="3" id="KW-1185">Reference proteome</keyword>
<dbReference type="InParanoid" id="F4S5H0"/>
<dbReference type="AlphaFoldDB" id="F4S5H0"/>
<reference evidence="3" key="1">
    <citation type="journal article" date="2011" name="Proc. Natl. Acad. Sci. U.S.A.">
        <title>Obligate biotrophy features unraveled by the genomic analysis of rust fungi.</title>
        <authorList>
            <person name="Duplessis S."/>
            <person name="Cuomo C.A."/>
            <person name="Lin Y.-C."/>
            <person name="Aerts A."/>
            <person name="Tisserant E."/>
            <person name="Veneault-Fourrey C."/>
            <person name="Joly D.L."/>
            <person name="Hacquard S."/>
            <person name="Amselem J."/>
            <person name="Cantarel B.L."/>
            <person name="Chiu R."/>
            <person name="Coutinho P.M."/>
            <person name="Feau N."/>
            <person name="Field M."/>
            <person name="Frey P."/>
            <person name="Gelhaye E."/>
            <person name="Goldberg J."/>
            <person name="Grabherr M.G."/>
            <person name="Kodira C.D."/>
            <person name="Kohler A."/>
            <person name="Kuees U."/>
            <person name="Lindquist E.A."/>
            <person name="Lucas S.M."/>
            <person name="Mago R."/>
            <person name="Mauceli E."/>
            <person name="Morin E."/>
            <person name="Murat C."/>
            <person name="Pangilinan J.L."/>
            <person name="Park R."/>
            <person name="Pearson M."/>
            <person name="Quesneville H."/>
            <person name="Rouhier N."/>
            <person name="Sakthikumar S."/>
            <person name="Salamov A.A."/>
            <person name="Schmutz J."/>
            <person name="Selles B."/>
            <person name="Shapiro H."/>
            <person name="Tanguay P."/>
            <person name="Tuskan G.A."/>
            <person name="Henrissat B."/>
            <person name="Van de Peer Y."/>
            <person name="Rouze P."/>
            <person name="Ellis J.G."/>
            <person name="Dodds P.N."/>
            <person name="Schein J.E."/>
            <person name="Zhong S."/>
            <person name="Hamelin R.C."/>
            <person name="Grigoriev I.V."/>
            <person name="Szabo L.J."/>
            <person name="Martin F."/>
        </authorList>
    </citation>
    <scope>NUCLEOTIDE SEQUENCE [LARGE SCALE GENOMIC DNA]</scope>
    <source>
        <strain evidence="3">98AG31 / pathotype 3-4-7</strain>
    </source>
</reference>
<dbReference type="OrthoDB" id="10250130at2759"/>
<gene>
    <name evidence="2" type="ORF">MELLADRAFT_93851</name>
</gene>
<name>F4S5H0_MELLP</name>
<dbReference type="GeneID" id="18936709"/>
<sequence>MVPAPYPLWNVFPAPPEVDIKGDRKKMDDYVKDFVLSHGYKISIRHSSTDKCNICHYHCHRGGLPHKPKPNTSTTSSITTDEKPSRASRSIKIQCPFHLTAKYNPTTDVWRLTHVQIGHNHEAMSDETPVVNHNPYPPEIISRASRIVELSPRKQGLILQELDSLLDQYTTSAMRTNIIKTDDEAHMSTQNKETIEICVVNDTVMEDNNIVINPGKVLPTEVSKSSNTSGQKSNDDNELSSAEALEDGIPDSVSAKDSQRGGSKAKRAAPADKLSDVKKAGVGTIKKSKTKSHSKKVPLATAPCTRSSRRSTRRVP</sequence>
<dbReference type="KEGG" id="mlr:MELLADRAFT_93851"/>
<feature type="region of interest" description="Disordered" evidence="1">
    <location>
        <begin position="63"/>
        <end position="89"/>
    </location>
</feature>
<dbReference type="RefSeq" id="XP_007416622.1">
    <property type="nucleotide sequence ID" value="XM_007416560.1"/>
</dbReference>
<dbReference type="STRING" id="747676.F4S5H0"/>
<organism evidence="3">
    <name type="scientific">Melampsora larici-populina (strain 98AG31 / pathotype 3-4-7)</name>
    <name type="common">Poplar leaf rust fungus</name>
    <dbReference type="NCBI Taxonomy" id="747676"/>
    <lineage>
        <taxon>Eukaryota</taxon>
        <taxon>Fungi</taxon>
        <taxon>Dikarya</taxon>
        <taxon>Basidiomycota</taxon>
        <taxon>Pucciniomycotina</taxon>
        <taxon>Pucciniomycetes</taxon>
        <taxon>Pucciniales</taxon>
        <taxon>Melampsoraceae</taxon>
        <taxon>Melampsora</taxon>
    </lineage>
</organism>
<evidence type="ECO:0008006" key="4">
    <source>
        <dbReference type="Google" id="ProtNLM"/>
    </source>
</evidence>
<feature type="compositionally biased region" description="Basic and acidic residues" evidence="1">
    <location>
        <begin position="269"/>
        <end position="279"/>
    </location>
</feature>
<evidence type="ECO:0000313" key="3">
    <source>
        <dbReference type="Proteomes" id="UP000001072"/>
    </source>
</evidence>
<feature type="compositionally biased region" description="Basic residues" evidence="1">
    <location>
        <begin position="286"/>
        <end position="296"/>
    </location>
</feature>
<feature type="compositionally biased region" description="Polar residues" evidence="1">
    <location>
        <begin position="222"/>
        <end position="232"/>
    </location>
</feature>
<feature type="compositionally biased region" description="Polar residues" evidence="1">
    <location>
        <begin position="70"/>
        <end position="79"/>
    </location>
</feature>
<evidence type="ECO:0000313" key="2">
    <source>
        <dbReference type="EMBL" id="EGG00024.1"/>
    </source>
</evidence>
<accession>F4S5H0</accession>
<dbReference type="Proteomes" id="UP000001072">
    <property type="component" value="Unassembled WGS sequence"/>
</dbReference>